<evidence type="ECO:0000256" key="2">
    <source>
        <dbReference type="ARBA" id="ARBA00022448"/>
    </source>
</evidence>
<dbReference type="PANTHER" id="PTHR43744:SF9">
    <property type="entry name" value="POLYGALACTURONAN_RHAMNOGALACTURONAN TRANSPORT SYSTEM PERMEASE PROTEIN YTCP"/>
    <property type="match status" value="1"/>
</dbReference>
<evidence type="ECO:0000256" key="1">
    <source>
        <dbReference type="ARBA" id="ARBA00004651"/>
    </source>
</evidence>
<feature type="domain" description="ABC transmembrane type-1" evidence="8">
    <location>
        <begin position="91"/>
        <end position="291"/>
    </location>
</feature>
<evidence type="ECO:0000313" key="10">
    <source>
        <dbReference type="Proteomes" id="UP000095003"/>
    </source>
</evidence>
<feature type="transmembrane region" description="Helical" evidence="7">
    <location>
        <begin position="275"/>
        <end position="295"/>
    </location>
</feature>
<evidence type="ECO:0000259" key="8">
    <source>
        <dbReference type="PROSITE" id="PS50928"/>
    </source>
</evidence>
<dbReference type="PROSITE" id="PS50928">
    <property type="entry name" value="ABC_TM1"/>
    <property type="match status" value="1"/>
</dbReference>
<dbReference type="SUPFAM" id="SSF161098">
    <property type="entry name" value="MetI-like"/>
    <property type="match status" value="1"/>
</dbReference>
<keyword evidence="4 7" id="KW-0812">Transmembrane</keyword>
<keyword evidence="5 7" id="KW-1133">Transmembrane helix</keyword>
<comment type="subcellular location">
    <subcellularLocation>
        <location evidence="1 7">Cell membrane</location>
        <topology evidence="1 7">Multi-pass membrane protein</topology>
    </subcellularLocation>
</comment>
<evidence type="ECO:0000313" key="9">
    <source>
        <dbReference type="EMBL" id="ODM13942.1"/>
    </source>
</evidence>
<dbReference type="GO" id="GO:0005886">
    <property type="term" value="C:plasma membrane"/>
    <property type="evidence" value="ECO:0007669"/>
    <property type="project" value="UniProtKB-SubCell"/>
</dbReference>
<feature type="transmembrane region" description="Helical" evidence="7">
    <location>
        <begin position="200"/>
        <end position="225"/>
    </location>
</feature>
<evidence type="ECO:0000256" key="4">
    <source>
        <dbReference type="ARBA" id="ARBA00022692"/>
    </source>
</evidence>
<comment type="caution">
    <text evidence="9">The sequence shown here is derived from an EMBL/GenBank/DDBJ whole genome shotgun (WGS) entry which is preliminary data.</text>
</comment>
<feature type="transmembrane region" description="Helical" evidence="7">
    <location>
        <begin position="95"/>
        <end position="115"/>
    </location>
</feature>
<name>A0A1E3AYZ5_9FIRM</name>
<evidence type="ECO:0000256" key="6">
    <source>
        <dbReference type="ARBA" id="ARBA00023136"/>
    </source>
</evidence>
<accession>A0A1E3AYZ5</accession>
<keyword evidence="2 7" id="KW-0813">Transport</keyword>
<reference evidence="9 10" key="1">
    <citation type="submission" date="2016-07" db="EMBL/GenBank/DDBJ databases">
        <title>Characterization of isolates of Eisenbergiella tayi derived from blood cultures, using whole genome sequencing.</title>
        <authorList>
            <person name="Burdz T."/>
            <person name="Wiebe D."/>
            <person name="Huynh C."/>
            <person name="Bernard K."/>
        </authorList>
    </citation>
    <scope>NUCLEOTIDE SEQUENCE [LARGE SCALE GENOMIC DNA]</scope>
    <source>
        <strain evidence="9 10">NML 120489</strain>
    </source>
</reference>
<comment type="similarity">
    <text evidence="7">Belongs to the binding-protein-dependent transport system permease family.</text>
</comment>
<dbReference type="GeneID" id="93300036"/>
<dbReference type="Proteomes" id="UP000095003">
    <property type="component" value="Unassembled WGS sequence"/>
</dbReference>
<dbReference type="Pfam" id="PF00528">
    <property type="entry name" value="BPD_transp_1"/>
    <property type="match status" value="1"/>
</dbReference>
<dbReference type="PANTHER" id="PTHR43744">
    <property type="entry name" value="ABC TRANSPORTER PERMEASE PROTEIN MG189-RELATED-RELATED"/>
    <property type="match status" value="1"/>
</dbReference>
<proteinExistence type="inferred from homology"/>
<feature type="transmembrane region" description="Helical" evidence="7">
    <location>
        <begin position="27"/>
        <end position="51"/>
    </location>
</feature>
<sequence>MKGQELNKTAKNAGHKTKMKLSVGDRIFNLVNAVIMIIICLVIVYPIYYVIIASITDPVIVNSGRPLFYPVKLYLNGYKTTLSYTPLWTAYGNTISYTVVGTLVSLFATIPAGYALSRKDLPGRRGLIFLFTFTMFFSGGIIPLYLTIRNLGIYNSIWAMVLPVAVSAYNLIVCRSFFEAGVPDELLEASKVDGCSDFTFFFKIAIPLSSTIIAVMCLFYATAMWNQFFNALMYLQDDNKMPLQVVLRNLVLMNQANQMGSSGDAMVTKQKLAEQLKYCIVVVSAAPLLIVYPFIQKYFAKGVTIGAVKG</sequence>
<keyword evidence="3" id="KW-1003">Cell membrane</keyword>
<dbReference type="AlphaFoldDB" id="A0A1E3AYZ5"/>
<dbReference type="RefSeq" id="WP_069156388.1">
    <property type="nucleotide sequence ID" value="NZ_DBFYTC010000020.1"/>
</dbReference>
<dbReference type="InterPro" id="IPR000515">
    <property type="entry name" value="MetI-like"/>
</dbReference>
<feature type="transmembrane region" description="Helical" evidence="7">
    <location>
        <begin position="127"/>
        <end position="146"/>
    </location>
</feature>
<evidence type="ECO:0000256" key="5">
    <source>
        <dbReference type="ARBA" id="ARBA00022989"/>
    </source>
</evidence>
<dbReference type="InterPro" id="IPR035906">
    <property type="entry name" value="MetI-like_sf"/>
</dbReference>
<dbReference type="EMBL" id="MCGI01000001">
    <property type="protein sequence ID" value="ODM13942.1"/>
    <property type="molecule type" value="Genomic_DNA"/>
</dbReference>
<keyword evidence="6 7" id="KW-0472">Membrane</keyword>
<organism evidence="9 10">
    <name type="scientific">Eisenbergiella tayi</name>
    <dbReference type="NCBI Taxonomy" id="1432052"/>
    <lineage>
        <taxon>Bacteria</taxon>
        <taxon>Bacillati</taxon>
        <taxon>Bacillota</taxon>
        <taxon>Clostridia</taxon>
        <taxon>Lachnospirales</taxon>
        <taxon>Lachnospiraceae</taxon>
        <taxon>Eisenbergiella</taxon>
    </lineage>
</organism>
<evidence type="ECO:0000256" key="3">
    <source>
        <dbReference type="ARBA" id="ARBA00022475"/>
    </source>
</evidence>
<dbReference type="Gene3D" id="1.10.3720.10">
    <property type="entry name" value="MetI-like"/>
    <property type="match status" value="1"/>
</dbReference>
<dbReference type="PATRIC" id="fig|1432052.3.peg.1818"/>
<protein>
    <submittedName>
        <fullName evidence="9">L-arabinose transport system permease protein AraQ</fullName>
    </submittedName>
</protein>
<dbReference type="CDD" id="cd06261">
    <property type="entry name" value="TM_PBP2"/>
    <property type="match status" value="1"/>
</dbReference>
<evidence type="ECO:0000256" key="7">
    <source>
        <dbReference type="RuleBase" id="RU363032"/>
    </source>
</evidence>
<gene>
    <name evidence="9" type="primary">araQ_43</name>
    <name evidence="9" type="ORF">BEH84_01663</name>
</gene>
<dbReference type="GO" id="GO:0055085">
    <property type="term" value="P:transmembrane transport"/>
    <property type="evidence" value="ECO:0007669"/>
    <property type="project" value="InterPro"/>
</dbReference>